<dbReference type="Gene3D" id="1.25.40.20">
    <property type="entry name" value="Ankyrin repeat-containing domain"/>
    <property type="match status" value="1"/>
</dbReference>
<dbReference type="InterPro" id="IPR002110">
    <property type="entry name" value="Ankyrin_rpt"/>
</dbReference>
<dbReference type="PROSITE" id="PS50088">
    <property type="entry name" value="ANK_REPEAT"/>
    <property type="match status" value="3"/>
</dbReference>
<dbReference type="PROSITE" id="PS50105">
    <property type="entry name" value="SAM_DOMAIN"/>
    <property type="match status" value="1"/>
</dbReference>
<dbReference type="SMART" id="SM00248">
    <property type="entry name" value="ANK"/>
    <property type="match status" value="5"/>
</dbReference>
<dbReference type="Pfam" id="PF00023">
    <property type="entry name" value="Ank"/>
    <property type="match status" value="1"/>
</dbReference>
<dbReference type="EMBL" id="OU963870">
    <property type="protein sequence ID" value="CAH0395805.1"/>
    <property type="molecule type" value="Genomic_DNA"/>
</dbReference>
<dbReference type="PRINTS" id="PR01415">
    <property type="entry name" value="ANKYRIN"/>
</dbReference>
<feature type="repeat" description="ANK" evidence="3">
    <location>
        <begin position="38"/>
        <end position="70"/>
    </location>
</feature>
<evidence type="ECO:0000259" key="4">
    <source>
        <dbReference type="PROSITE" id="PS50105"/>
    </source>
</evidence>
<dbReference type="PROSITE" id="PS50297">
    <property type="entry name" value="ANK_REP_REGION"/>
    <property type="match status" value="3"/>
</dbReference>
<gene>
    <name evidence="5" type="ORF">BEMITA_LOCUS13946</name>
</gene>
<dbReference type="InterPro" id="IPR036770">
    <property type="entry name" value="Ankyrin_rpt-contain_sf"/>
</dbReference>
<keyword evidence="1" id="KW-0677">Repeat</keyword>
<accession>A0A9P0F7L8</accession>
<feature type="repeat" description="ANK" evidence="3">
    <location>
        <begin position="138"/>
        <end position="170"/>
    </location>
</feature>
<keyword evidence="2 3" id="KW-0040">ANK repeat</keyword>
<dbReference type="Gene3D" id="1.10.150.50">
    <property type="entry name" value="Transcription Factor, Ets-1"/>
    <property type="match status" value="1"/>
</dbReference>
<dbReference type="Proteomes" id="UP001152759">
    <property type="component" value="Chromosome 9"/>
</dbReference>
<feature type="domain" description="SAM" evidence="4">
    <location>
        <begin position="194"/>
        <end position="257"/>
    </location>
</feature>
<dbReference type="PANTHER" id="PTHR24198">
    <property type="entry name" value="ANKYRIN REPEAT AND PROTEIN KINASE DOMAIN-CONTAINING PROTEIN"/>
    <property type="match status" value="1"/>
</dbReference>
<evidence type="ECO:0000313" key="6">
    <source>
        <dbReference type="Proteomes" id="UP001152759"/>
    </source>
</evidence>
<dbReference type="Pfam" id="PF12796">
    <property type="entry name" value="Ank_2"/>
    <property type="match status" value="2"/>
</dbReference>
<dbReference type="InterPro" id="IPR013761">
    <property type="entry name" value="SAM/pointed_sf"/>
</dbReference>
<dbReference type="SUPFAM" id="SSF47769">
    <property type="entry name" value="SAM/Pointed domain"/>
    <property type="match status" value="1"/>
</dbReference>
<name>A0A9P0F7L8_BEMTA</name>
<dbReference type="Pfam" id="PF00536">
    <property type="entry name" value="SAM_1"/>
    <property type="match status" value="1"/>
</dbReference>
<dbReference type="KEGG" id="btab:109039236"/>
<dbReference type="SMART" id="SM00454">
    <property type="entry name" value="SAM"/>
    <property type="match status" value="1"/>
</dbReference>
<protein>
    <recommendedName>
        <fullName evidence="4">SAM domain-containing protein</fullName>
    </recommendedName>
</protein>
<evidence type="ECO:0000256" key="3">
    <source>
        <dbReference type="PROSITE-ProRule" id="PRU00023"/>
    </source>
</evidence>
<dbReference type="AlphaFoldDB" id="A0A9P0F7L8"/>
<dbReference type="InterPro" id="IPR001660">
    <property type="entry name" value="SAM"/>
</dbReference>
<dbReference type="SUPFAM" id="SSF48403">
    <property type="entry name" value="Ankyrin repeat"/>
    <property type="match status" value="1"/>
</dbReference>
<evidence type="ECO:0000256" key="2">
    <source>
        <dbReference type="ARBA" id="ARBA00023043"/>
    </source>
</evidence>
<organism evidence="5 6">
    <name type="scientific">Bemisia tabaci</name>
    <name type="common">Sweetpotato whitefly</name>
    <name type="synonym">Aleurodes tabaci</name>
    <dbReference type="NCBI Taxonomy" id="7038"/>
    <lineage>
        <taxon>Eukaryota</taxon>
        <taxon>Metazoa</taxon>
        <taxon>Ecdysozoa</taxon>
        <taxon>Arthropoda</taxon>
        <taxon>Hexapoda</taxon>
        <taxon>Insecta</taxon>
        <taxon>Pterygota</taxon>
        <taxon>Neoptera</taxon>
        <taxon>Paraneoptera</taxon>
        <taxon>Hemiptera</taxon>
        <taxon>Sternorrhyncha</taxon>
        <taxon>Aleyrodoidea</taxon>
        <taxon>Aleyrodidae</taxon>
        <taxon>Aleyrodinae</taxon>
        <taxon>Bemisia</taxon>
    </lineage>
</organism>
<evidence type="ECO:0000256" key="1">
    <source>
        <dbReference type="ARBA" id="ARBA00022737"/>
    </source>
</evidence>
<dbReference type="PANTHER" id="PTHR24198:SF165">
    <property type="entry name" value="ANKYRIN REPEAT-CONTAINING PROTEIN-RELATED"/>
    <property type="match status" value="1"/>
</dbReference>
<reference evidence="5" key="1">
    <citation type="submission" date="2021-12" db="EMBL/GenBank/DDBJ databases">
        <authorList>
            <person name="King R."/>
        </authorList>
    </citation>
    <scope>NUCLEOTIDE SEQUENCE</scope>
</reference>
<evidence type="ECO:0000313" key="5">
    <source>
        <dbReference type="EMBL" id="CAH0395805.1"/>
    </source>
</evidence>
<keyword evidence="6" id="KW-1185">Reference proteome</keyword>
<proteinExistence type="predicted"/>
<sequence length="270" mass="30222">MAYYEMDVHTACAMNQSDVVIRLLNRDGLIMGSKENSKGYTPLMYACCYGHEDIVKLLIDMKVPIQYQSKKCHGRTALMVAANLDNLTILNMVCKDFVVNIQDMNGWTALHHAVSAGQLHAAKFLISKGIDIDARTCNGMTALMMSAEDGMTVIADLLLTNGADPHIVNNNNETAYTIAYNRNQAGILQLLQSDPSQDLLALLTVLQLDKYWPVFKKHNIDFHQFMTLTEDHLKNIGIIPLGHRRKLALAIFELNHNMEALCNKFALPCQ</sequence>
<feature type="repeat" description="ANK" evidence="3">
    <location>
        <begin position="105"/>
        <end position="137"/>
    </location>
</feature>